<evidence type="ECO:0000259" key="2">
    <source>
        <dbReference type="PROSITE" id="PS50968"/>
    </source>
</evidence>
<dbReference type="GO" id="GO:0005737">
    <property type="term" value="C:cytoplasm"/>
    <property type="evidence" value="ECO:0007669"/>
    <property type="project" value="TreeGrafter"/>
</dbReference>
<dbReference type="InterPro" id="IPR055268">
    <property type="entry name" value="PCB-like"/>
</dbReference>
<dbReference type="FunFam" id="2.40.50.100:FF:000003">
    <property type="entry name" value="Acetyl-CoA carboxylase biotin carboxyl carrier protein"/>
    <property type="match status" value="1"/>
</dbReference>
<keyword evidence="1" id="KW-0092">Biotin</keyword>
<dbReference type="InterPro" id="IPR011053">
    <property type="entry name" value="Single_hybrid_motif"/>
</dbReference>
<dbReference type="OrthoDB" id="9769961at2"/>
<organism evidence="4 5">
    <name type="scientific">Desulfatibacillum alkenivorans DSM 16219</name>
    <dbReference type="NCBI Taxonomy" id="1121393"/>
    <lineage>
        <taxon>Bacteria</taxon>
        <taxon>Pseudomonadati</taxon>
        <taxon>Thermodesulfobacteriota</taxon>
        <taxon>Desulfobacteria</taxon>
        <taxon>Desulfobacterales</taxon>
        <taxon>Desulfatibacillaceae</taxon>
        <taxon>Desulfatibacillum</taxon>
    </lineage>
</organism>
<dbReference type="PROSITE" id="PS50991">
    <property type="entry name" value="PYR_CT"/>
    <property type="match status" value="1"/>
</dbReference>
<dbReference type="EMBL" id="FQZU01000059">
    <property type="protein sequence ID" value="SHL31195.1"/>
    <property type="molecule type" value="Genomic_DNA"/>
</dbReference>
<dbReference type="RefSeq" id="WP_073478968.1">
    <property type="nucleotide sequence ID" value="NZ_FQZU01000059.1"/>
</dbReference>
<dbReference type="CDD" id="cd06850">
    <property type="entry name" value="biotinyl_domain"/>
    <property type="match status" value="1"/>
</dbReference>
<evidence type="ECO:0000259" key="3">
    <source>
        <dbReference type="PROSITE" id="PS50991"/>
    </source>
</evidence>
<dbReference type="InterPro" id="IPR013785">
    <property type="entry name" value="Aldolase_TIM"/>
</dbReference>
<dbReference type="AlphaFoldDB" id="A0A1M6ZLI2"/>
<dbReference type="InterPro" id="IPR000891">
    <property type="entry name" value="PYR_CT"/>
</dbReference>
<dbReference type="InterPro" id="IPR003379">
    <property type="entry name" value="Carboxylase_cons_dom"/>
</dbReference>
<dbReference type="Pfam" id="PF02436">
    <property type="entry name" value="PYC_OADA"/>
    <property type="match status" value="1"/>
</dbReference>
<protein>
    <submittedName>
        <fullName evidence="4">Pyruvate carboxylase</fullName>
    </submittedName>
</protein>
<dbReference type="GO" id="GO:0004736">
    <property type="term" value="F:pyruvate carboxylase activity"/>
    <property type="evidence" value="ECO:0007669"/>
    <property type="project" value="UniProtKB-ARBA"/>
</dbReference>
<dbReference type="Proteomes" id="UP000183994">
    <property type="component" value="Unassembled WGS sequence"/>
</dbReference>
<dbReference type="GO" id="GO:0006094">
    <property type="term" value="P:gluconeogenesis"/>
    <property type="evidence" value="ECO:0007669"/>
    <property type="project" value="TreeGrafter"/>
</dbReference>
<dbReference type="SUPFAM" id="SSF51230">
    <property type="entry name" value="Single hybrid motif"/>
    <property type="match status" value="1"/>
</dbReference>
<dbReference type="PROSITE" id="PS00188">
    <property type="entry name" value="BIOTIN"/>
    <property type="match status" value="1"/>
</dbReference>
<evidence type="ECO:0000313" key="5">
    <source>
        <dbReference type="Proteomes" id="UP000183994"/>
    </source>
</evidence>
<dbReference type="InterPro" id="IPR000089">
    <property type="entry name" value="Biotin_lipoyl"/>
</dbReference>
<dbReference type="PANTHER" id="PTHR43778:SF2">
    <property type="entry name" value="PYRUVATE CARBOXYLASE, MITOCHONDRIAL"/>
    <property type="match status" value="1"/>
</dbReference>
<dbReference type="CDD" id="cd07937">
    <property type="entry name" value="DRE_TIM_PC_TC_5S"/>
    <property type="match status" value="1"/>
</dbReference>
<feature type="domain" description="Pyruvate carboxyltransferase" evidence="3">
    <location>
        <begin position="23"/>
        <end position="286"/>
    </location>
</feature>
<dbReference type="SUPFAM" id="SSF89000">
    <property type="entry name" value="post-HMGL domain-like"/>
    <property type="match status" value="1"/>
</dbReference>
<dbReference type="Gene3D" id="2.40.50.100">
    <property type="match status" value="1"/>
</dbReference>
<dbReference type="Gene3D" id="3.20.20.70">
    <property type="entry name" value="Aldolase class I"/>
    <property type="match status" value="1"/>
</dbReference>
<keyword evidence="4" id="KW-0670">Pyruvate</keyword>
<gene>
    <name evidence="4" type="ORF">SAMN02745216_04993</name>
</gene>
<sequence>MSIRITPGSDVKEALKAIRGSDSYFVTNTARDLSQSDFKNRILAHTDILVAPEREAAGYFSLEITGGASVHVDMLRKQINPFERLQLLRSLMPNTMFQTLCRGVNLFGYRPYPENVLRLTVKEFAKYVEVWRVFDFLNHVPNMIPVFEEVQRAGKFLEATVCFSTGPEHTDEFYVKKVGEILDVTGPDILLALKNHSGLGTPQRIGQLVSSLLDAYPDLIIHYHGHNTDGNDIGRIIAAVQAGAKIIDAADHAMTGFFGPPPLLTVLDLLDDMGYKAEGINRDAVIATSDKLKQERPAYAVFESQFKGFDPTVHTHKLPGGAMGSSFEQAVKGGFLGRMNEILMKELPRVHKELGNYWSVTPGSQILWTTAVTHTLSGKRYVNASEDLKRLLLERYGPFPFYRPADDIYEAAFGPDWKTIVERDSGIEECPPVDLEAEQAELEKALGRPADIEELVLYLQHPRDAVNFLKFEEEYGKTYVLPPSVWLRQGGFDAEEVVTFADHTGKHHSITFASTQELQDGSQLNYLYVDHHLEPFHHYPEASQGQAGPKKELTQAEIASLAEMGEVRAPMTGVVAQISLEVDQKISEGDTLLVLEAMKMLNSLDAAIAGVVSEVAVTEGQQVAKGDLLVRVRPLRSKDASE</sequence>
<evidence type="ECO:0000313" key="4">
    <source>
        <dbReference type="EMBL" id="SHL31195.1"/>
    </source>
</evidence>
<name>A0A1M6ZLI2_9BACT</name>
<dbReference type="SUPFAM" id="SSF51569">
    <property type="entry name" value="Aldolase"/>
    <property type="match status" value="1"/>
</dbReference>
<proteinExistence type="predicted"/>
<dbReference type="Pfam" id="PF00682">
    <property type="entry name" value="HMGL-like"/>
    <property type="match status" value="1"/>
</dbReference>
<evidence type="ECO:0000256" key="1">
    <source>
        <dbReference type="ARBA" id="ARBA00023267"/>
    </source>
</evidence>
<dbReference type="STRING" id="1121393.SAMN02745216_04993"/>
<keyword evidence="5" id="KW-1185">Reference proteome</keyword>
<dbReference type="PANTHER" id="PTHR43778">
    <property type="entry name" value="PYRUVATE CARBOXYLASE"/>
    <property type="match status" value="1"/>
</dbReference>
<feature type="domain" description="Lipoyl-binding" evidence="2">
    <location>
        <begin position="555"/>
        <end position="633"/>
    </location>
</feature>
<dbReference type="InterPro" id="IPR001882">
    <property type="entry name" value="Biotin_BS"/>
</dbReference>
<dbReference type="Pfam" id="PF00364">
    <property type="entry name" value="Biotin_lipoyl"/>
    <property type="match status" value="1"/>
</dbReference>
<dbReference type="PROSITE" id="PS50968">
    <property type="entry name" value="BIOTINYL_LIPOYL"/>
    <property type="match status" value="1"/>
</dbReference>
<reference evidence="5" key="1">
    <citation type="submission" date="2016-11" db="EMBL/GenBank/DDBJ databases">
        <authorList>
            <person name="Varghese N."/>
            <person name="Submissions S."/>
        </authorList>
    </citation>
    <scope>NUCLEOTIDE SEQUENCE [LARGE SCALE GENOMIC DNA]</scope>
    <source>
        <strain evidence="5">DSM 16219</strain>
    </source>
</reference>
<accession>A0A1M6ZLI2</accession>